<dbReference type="NCBIfam" id="NF004314">
    <property type="entry name" value="PRK05710.1-3"/>
    <property type="match status" value="1"/>
</dbReference>
<keyword evidence="11" id="KW-1185">Reference proteome</keyword>
<keyword evidence="8" id="KW-0648">Protein biosynthesis</keyword>
<dbReference type="Proteomes" id="UP000278962">
    <property type="component" value="Unassembled WGS sequence"/>
</dbReference>
<comment type="caution">
    <text evidence="10">The sequence shown here is derived from an EMBL/GenBank/DDBJ whole genome shotgun (WGS) entry which is preliminary data.</text>
</comment>
<evidence type="ECO:0000313" key="10">
    <source>
        <dbReference type="EMBL" id="RKQ87604.1"/>
    </source>
</evidence>
<dbReference type="Pfam" id="PF00749">
    <property type="entry name" value="tRNA-synt_1c"/>
    <property type="match status" value="1"/>
</dbReference>
<feature type="short sequence motif" description="'KMSKS' region" evidence="7">
    <location>
        <begin position="230"/>
        <end position="234"/>
    </location>
</feature>
<reference evidence="10 11" key="1">
    <citation type="submission" date="2018-10" db="EMBL/GenBank/DDBJ databases">
        <title>Genomic Encyclopedia of Archaeal and Bacterial Type Strains, Phase II (KMG-II): from individual species to whole genera.</title>
        <authorList>
            <person name="Goeker M."/>
        </authorList>
    </citation>
    <scope>NUCLEOTIDE SEQUENCE [LARGE SCALE GENOMIC DNA]</scope>
    <source>
        <strain evidence="10 11">DSM 14954</strain>
    </source>
</reference>
<evidence type="ECO:0000256" key="4">
    <source>
        <dbReference type="ARBA" id="ARBA00022833"/>
    </source>
</evidence>
<evidence type="ECO:0000256" key="2">
    <source>
        <dbReference type="ARBA" id="ARBA00022723"/>
    </source>
</evidence>
<feature type="binding site" evidence="7">
    <location>
        <position position="94"/>
    </location>
    <ligand>
        <name>Zn(2+)</name>
        <dbReference type="ChEBI" id="CHEBI:29105"/>
    </ligand>
</feature>
<dbReference type="GO" id="GO:0006400">
    <property type="term" value="P:tRNA modification"/>
    <property type="evidence" value="ECO:0007669"/>
    <property type="project" value="InterPro"/>
</dbReference>
<dbReference type="Gene3D" id="3.40.50.620">
    <property type="entry name" value="HUPs"/>
    <property type="match status" value="1"/>
</dbReference>
<name>A0A660L300_9ACTN</name>
<dbReference type="InterPro" id="IPR001412">
    <property type="entry name" value="aa-tRNA-synth_I_CS"/>
</dbReference>
<dbReference type="InterPro" id="IPR022380">
    <property type="entry name" value="Glu-Q_tRNA(Asp)_Synthase"/>
</dbReference>
<keyword evidence="2 7" id="KW-0479">Metal-binding</keyword>
<dbReference type="OrthoDB" id="9807503at2"/>
<evidence type="ECO:0000256" key="6">
    <source>
        <dbReference type="ARBA" id="ARBA00023146"/>
    </source>
</evidence>
<dbReference type="InterPro" id="IPR020058">
    <property type="entry name" value="Glu/Gln-tRNA-synth_Ib_cat-dom"/>
</dbReference>
<feature type="binding site" evidence="7">
    <location>
        <position position="40"/>
    </location>
    <ligand>
        <name>L-glutamate</name>
        <dbReference type="ChEBI" id="CHEBI:29985"/>
    </ligand>
</feature>
<dbReference type="HAMAP" id="MF_01428">
    <property type="entry name" value="Glu_Q_tRNA_synth"/>
    <property type="match status" value="1"/>
</dbReference>
<evidence type="ECO:0000313" key="11">
    <source>
        <dbReference type="Proteomes" id="UP000278962"/>
    </source>
</evidence>
<dbReference type="EC" id="6.1.1.-" evidence="7"/>
<feature type="binding site" evidence="7">
    <location>
        <begin position="4"/>
        <end position="8"/>
    </location>
    <ligand>
        <name>L-glutamate</name>
        <dbReference type="ChEBI" id="CHEBI:29985"/>
    </ligand>
</feature>
<proteinExistence type="inferred from homology"/>
<accession>A0A660L300</accession>
<dbReference type="RefSeq" id="WP_121256306.1">
    <property type="nucleotide sequence ID" value="NZ_RBIL01000002.1"/>
</dbReference>
<feature type="binding site" evidence="7">
    <location>
        <position position="92"/>
    </location>
    <ligand>
        <name>Zn(2+)</name>
        <dbReference type="ChEBI" id="CHEBI:29105"/>
    </ligand>
</feature>
<evidence type="ECO:0000256" key="7">
    <source>
        <dbReference type="HAMAP-Rule" id="MF_01428"/>
    </source>
</evidence>
<evidence type="ECO:0000256" key="5">
    <source>
        <dbReference type="ARBA" id="ARBA00022840"/>
    </source>
</evidence>
<dbReference type="GO" id="GO:0006424">
    <property type="term" value="P:glutamyl-tRNA aminoacylation"/>
    <property type="evidence" value="ECO:0007669"/>
    <property type="project" value="InterPro"/>
</dbReference>
<evidence type="ECO:0000256" key="3">
    <source>
        <dbReference type="ARBA" id="ARBA00022741"/>
    </source>
</evidence>
<dbReference type="PANTHER" id="PTHR43311:SF1">
    <property type="entry name" value="GLUTAMYL-Q TRNA(ASP) SYNTHETASE"/>
    <property type="match status" value="1"/>
</dbReference>
<feature type="binding site" evidence="7">
    <location>
        <position position="113"/>
    </location>
    <ligand>
        <name>Zn(2+)</name>
        <dbReference type="ChEBI" id="CHEBI:29105"/>
    </ligand>
</feature>
<dbReference type="GO" id="GO:0005829">
    <property type="term" value="C:cytosol"/>
    <property type="evidence" value="ECO:0007669"/>
    <property type="project" value="TreeGrafter"/>
</dbReference>
<dbReference type="InterPro" id="IPR000924">
    <property type="entry name" value="Glu/Gln-tRNA-synth"/>
</dbReference>
<evidence type="ECO:0000259" key="9">
    <source>
        <dbReference type="Pfam" id="PF00749"/>
    </source>
</evidence>
<dbReference type="GO" id="GO:0004818">
    <property type="term" value="F:glutamate-tRNA ligase activity"/>
    <property type="evidence" value="ECO:0007669"/>
    <property type="project" value="TreeGrafter"/>
</dbReference>
<dbReference type="InterPro" id="IPR049940">
    <property type="entry name" value="GluQ/Sye"/>
</dbReference>
<dbReference type="PROSITE" id="PS00178">
    <property type="entry name" value="AA_TRNA_LIGASE_I"/>
    <property type="match status" value="1"/>
</dbReference>
<sequence>MKGRFAPSPTGVLHLGNLRTALLAWLFARSAGSAFLLRIEDLDAGRVRPGFAEAQLEDLRALGLDWDGEVVRQSARTSLYAEALERLPVYECFCTRAEVSEAASAAHGPVGAYPGTCRGLSEAERAARRAAGRVPALRVAADGPVVTFVDRVLGEQSGFVDDFVVRRNDGAFAYNLAVVVDDAAQGVEEVVRGADLVDSTPRQIWLGRALGAADLSYAHVPLVLGADGRRLAKRHGDVTLREVAPDAALAWMAASLGLSGSSPRELLAGFDPAQVSREPTTYP</sequence>
<dbReference type="NCBIfam" id="NF004315">
    <property type="entry name" value="PRK05710.1-4"/>
    <property type="match status" value="1"/>
</dbReference>
<evidence type="ECO:0000256" key="8">
    <source>
        <dbReference type="RuleBase" id="RU363037"/>
    </source>
</evidence>
<comment type="cofactor">
    <cofactor evidence="7">
        <name>Zn(2+)</name>
        <dbReference type="ChEBI" id="CHEBI:29105"/>
    </cofactor>
    <text evidence="7">Binds 1 zinc ion per subunit.</text>
</comment>
<feature type="binding site" evidence="7">
    <location>
        <position position="233"/>
    </location>
    <ligand>
        <name>ATP</name>
        <dbReference type="ChEBI" id="CHEBI:30616"/>
    </ligand>
</feature>
<protein>
    <recommendedName>
        <fullName evidence="7">Glutamyl-Q tRNA(Asp) synthetase</fullName>
        <shortName evidence="7">Glu-Q-RSs</shortName>
        <ecNumber evidence="7">6.1.1.-</ecNumber>
    </recommendedName>
</protein>
<comment type="function">
    <text evidence="7">Catalyzes the tRNA-independent activation of glutamate in presence of ATP and the subsequent transfer of glutamate onto a tRNA(Asp). Glutamate is transferred on the 2-amino-5-(4,5-dihydroxy-2-cyclopenten-1-yl) moiety of the queuosine in the wobble position of the QUC anticodon.</text>
</comment>
<keyword evidence="1 7" id="KW-0436">Ligase</keyword>
<feature type="binding site" evidence="7">
    <location>
        <position position="192"/>
    </location>
    <ligand>
        <name>L-glutamate</name>
        <dbReference type="ChEBI" id="CHEBI:29985"/>
    </ligand>
</feature>
<dbReference type="InterPro" id="IPR014729">
    <property type="entry name" value="Rossmann-like_a/b/a_fold"/>
</dbReference>
<keyword evidence="6 7" id="KW-0030">Aminoacyl-tRNA synthetase</keyword>
<feature type="domain" description="Glutamyl/glutaminyl-tRNA synthetase class Ib catalytic" evidence="9">
    <location>
        <begin position="3"/>
        <end position="239"/>
    </location>
</feature>
<feature type="short sequence motif" description="'HIGH' region" evidence="7">
    <location>
        <begin position="7"/>
        <end position="17"/>
    </location>
</feature>
<organism evidence="10 11">
    <name type="scientific">Solirubrobacter pauli</name>
    <dbReference type="NCBI Taxonomy" id="166793"/>
    <lineage>
        <taxon>Bacteria</taxon>
        <taxon>Bacillati</taxon>
        <taxon>Actinomycetota</taxon>
        <taxon>Thermoleophilia</taxon>
        <taxon>Solirubrobacterales</taxon>
        <taxon>Solirubrobacteraceae</taxon>
        <taxon>Solirubrobacter</taxon>
    </lineage>
</organism>
<dbReference type="PANTHER" id="PTHR43311">
    <property type="entry name" value="GLUTAMATE--TRNA LIGASE"/>
    <property type="match status" value="1"/>
</dbReference>
<evidence type="ECO:0000256" key="1">
    <source>
        <dbReference type="ARBA" id="ARBA00022598"/>
    </source>
</evidence>
<dbReference type="AlphaFoldDB" id="A0A660L300"/>
<keyword evidence="3 7" id="KW-0547">Nucleotide-binding</keyword>
<feature type="binding site" evidence="7">
    <location>
        <position position="117"/>
    </location>
    <ligand>
        <name>Zn(2+)</name>
        <dbReference type="ChEBI" id="CHEBI:29105"/>
    </ligand>
</feature>
<dbReference type="NCBIfam" id="TIGR03838">
    <property type="entry name" value="queuosine_YadB"/>
    <property type="match status" value="1"/>
</dbReference>
<dbReference type="EMBL" id="RBIL01000002">
    <property type="protein sequence ID" value="RKQ87604.1"/>
    <property type="molecule type" value="Genomic_DNA"/>
</dbReference>
<dbReference type="GO" id="GO:0005524">
    <property type="term" value="F:ATP binding"/>
    <property type="evidence" value="ECO:0007669"/>
    <property type="project" value="UniProtKB-KW"/>
</dbReference>
<feature type="binding site" evidence="7">
    <location>
        <position position="174"/>
    </location>
    <ligand>
        <name>L-glutamate</name>
        <dbReference type="ChEBI" id="CHEBI:29985"/>
    </ligand>
</feature>
<dbReference type="PRINTS" id="PR00987">
    <property type="entry name" value="TRNASYNTHGLU"/>
</dbReference>
<comment type="similarity">
    <text evidence="7">Belongs to the class-I aminoacyl-tRNA synthetase family. GluQ subfamily.</text>
</comment>
<gene>
    <name evidence="7" type="primary">gluQ</name>
    <name evidence="10" type="ORF">C8N24_5629</name>
</gene>
<dbReference type="GO" id="GO:0008270">
    <property type="term" value="F:zinc ion binding"/>
    <property type="evidence" value="ECO:0007669"/>
    <property type="project" value="UniProtKB-UniRule"/>
</dbReference>
<keyword evidence="5 7" id="KW-0067">ATP-binding</keyword>
<dbReference type="SUPFAM" id="SSF52374">
    <property type="entry name" value="Nucleotidylyl transferase"/>
    <property type="match status" value="1"/>
</dbReference>
<keyword evidence="4 7" id="KW-0862">Zinc</keyword>